<accession>A0A0E3QJJ5</accession>
<dbReference type="AlphaFoldDB" id="A0A0E3QJJ5"/>
<dbReference type="SUPFAM" id="SSF47413">
    <property type="entry name" value="lambda repressor-like DNA-binding domains"/>
    <property type="match status" value="1"/>
</dbReference>
<dbReference type="PANTHER" id="PTHR10245">
    <property type="entry name" value="ENDOTHELIAL DIFFERENTIATION-RELATED FACTOR 1 MULTIPROTEIN BRIDGING FACTOR 1"/>
    <property type="match status" value="1"/>
</dbReference>
<dbReference type="SMART" id="SM00530">
    <property type="entry name" value="HTH_XRE"/>
    <property type="match status" value="1"/>
</dbReference>
<evidence type="ECO:0000313" key="3">
    <source>
        <dbReference type="EMBL" id="AKB49635.1"/>
    </source>
</evidence>
<evidence type="ECO:0000313" key="4">
    <source>
        <dbReference type="Proteomes" id="UP000033038"/>
    </source>
</evidence>
<evidence type="ECO:0000259" key="2">
    <source>
        <dbReference type="PROSITE" id="PS50943"/>
    </source>
</evidence>
<keyword evidence="1" id="KW-0238">DNA-binding</keyword>
<feature type="domain" description="HTH cro/C1-type" evidence="2">
    <location>
        <begin position="81"/>
        <end position="135"/>
    </location>
</feature>
<protein>
    <submittedName>
        <fullName evidence="3">Transcription factor</fullName>
    </submittedName>
</protein>
<dbReference type="GeneID" id="24821786"/>
<dbReference type="Gene3D" id="1.10.260.40">
    <property type="entry name" value="lambda repressor-like DNA-binding domains"/>
    <property type="match status" value="1"/>
</dbReference>
<evidence type="ECO:0000256" key="1">
    <source>
        <dbReference type="ARBA" id="ARBA00023125"/>
    </source>
</evidence>
<name>A0A0E3QJJ5_METBA</name>
<dbReference type="EMBL" id="CP009526">
    <property type="protein sequence ID" value="AKB49635.1"/>
    <property type="molecule type" value="Genomic_DNA"/>
</dbReference>
<dbReference type="InterPro" id="IPR004451">
    <property type="entry name" value="MJ0586"/>
</dbReference>
<dbReference type="InterPro" id="IPR001387">
    <property type="entry name" value="Cro/C1-type_HTH"/>
</dbReference>
<dbReference type="Proteomes" id="UP000033038">
    <property type="component" value="Chromosome"/>
</dbReference>
<dbReference type="PANTHER" id="PTHR10245:SF15">
    <property type="entry name" value="ENDOTHELIAL DIFFERENTIATION-RELATED FACTOR 1"/>
    <property type="match status" value="1"/>
</dbReference>
<dbReference type="HOGENOM" id="CLU_130237_0_0_2"/>
<sequence>MQCEICGAEIRGKPICITIDNSELQVCQKCAPYGKPVDKRTPVSRKVSPVVRTVTRTGNRPKKDFFDILKDELLDNYDQIIRDARKAKGWSQEDLAENIKEKVSLIKKIERSEIVPEDSVRKKLEHTLNIKLTERVDESGQEVSHLKKDMTLGDIVKIKRK</sequence>
<dbReference type="CDD" id="cd00093">
    <property type="entry name" value="HTH_XRE"/>
    <property type="match status" value="1"/>
</dbReference>
<reference evidence="3 4" key="1">
    <citation type="submission" date="2014-07" db="EMBL/GenBank/DDBJ databases">
        <title>Methanogenic archaea and the global carbon cycle.</title>
        <authorList>
            <person name="Henriksen J.R."/>
            <person name="Luke J."/>
            <person name="Reinhart S."/>
            <person name="Benedict M.N."/>
            <person name="Youngblut N.D."/>
            <person name="Metcalf M.E."/>
            <person name="Whitaker R.J."/>
            <person name="Metcalf W.W."/>
        </authorList>
    </citation>
    <scope>NUCLEOTIDE SEQUENCE [LARGE SCALE GENOMIC DNA]</scope>
    <source>
        <strain evidence="3 4">Wiesmoor</strain>
    </source>
</reference>
<dbReference type="InterPro" id="IPR010982">
    <property type="entry name" value="Lambda_DNA-bd_dom_sf"/>
</dbReference>
<dbReference type="KEGG" id="mbw:MSBRW_0382"/>
<gene>
    <name evidence="3" type="ORF">MSBRW_0382</name>
</gene>
<dbReference type="Pfam" id="PF01381">
    <property type="entry name" value="HTH_3"/>
    <property type="match status" value="1"/>
</dbReference>
<proteinExistence type="predicted"/>
<organism evidence="3 4">
    <name type="scientific">Methanosarcina barkeri str. Wiesmoor</name>
    <dbReference type="NCBI Taxonomy" id="1434109"/>
    <lineage>
        <taxon>Archaea</taxon>
        <taxon>Methanobacteriati</taxon>
        <taxon>Methanobacteriota</taxon>
        <taxon>Stenosarchaea group</taxon>
        <taxon>Methanomicrobia</taxon>
        <taxon>Methanosarcinales</taxon>
        <taxon>Methanosarcinaceae</taxon>
        <taxon>Methanosarcina</taxon>
    </lineage>
</organism>
<dbReference type="PROSITE" id="PS50943">
    <property type="entry name" value="HTH_CROC1"/>
    <property type="match status" value="1"/>
</dbReference>
<dbReference type="PATRIC" id="fig|1434109.4.peg.464"/>
<dbReference type="RefSeq" id="WP_011305652.1">
    <property type="nucleotide sequence ID" value="NZ_CP009526.1"/>
</dbReference>
<dbReference type="GO" id="GO:0003677">
    <property type="term" value="F:DNA binding"/>
    <property type="evidence" value="ECO:0007669"/>
    <property type="project" value="UniProtKB-KW"/>
</dbReference>
<dbReference type="NCBIfam" id="TIGR00270">
    <property type="entry name" value="multiprotein bridging factor aMBF1"/>
    <property type="match status" value="1"/>
</dbReference>